<dbReference type="EMBL" id="MU129204">
    <property type="protein sequence ID" value="KAF9504689.1"/>
    <property type="molecule type" value="Genomic_DNA"/>
</dbReference>
<gene>
    <name evidence="1" type="ORF">BS47DRAFT_630882</name>
</gene>
<accession>A0A9P6AGA4</accession>
<dbReference type="AlphaFoldDB" id="A0A9P6AGA4"/>
<name>A0A9P6AGA4_9AGAM</name>
<sequence>MAFSPVSPRSLINLSPAIFQNVAGATAPKNAKALMDSSGRRLTSEDICLVEKMLLEGTRSHLDLPEETCAPIENRTLLSNPNYTPLTVVISGQLFAHLDLHSRRKISMTRTISLTRRGLRKMAPSSSSSLLKHPTCHLNCSWQRLSRRCMTLTSQPIAS</sequence>
<organism evidence="1 2">
    <name type="scientific">Hydnum rufescens UP504</name>
    <dbReference type="NCBI Taxonomy" id="1448309"/>
    <lineage>
        <taxon>Eukaryota</taxon>
        <taxon>Fungi</taxon>
        <taxon>Dikarya</taxon>
        <taxon>Basidiomycota</taxon>
        <taxon>Agaricomycotina</taxon>
        <taxon>Agaricomycetes</taxon>
        <taxon>Cantharellales</taxon>
        <taxon>Hydnaceae</taxon>
        <taxon>Hydnum</taxon>
    </lineage>
</organism>
<evidence type="ECO:0000313" key="1">
    <source>
        <dbReference type="EMBL" id="KAF9504689.1"/>
    </source>
</evidence>
<evidence type="ECO:0000313" key="2">
    <source>
        <dbReference type="Proteomes" id="UP000886523"/>
    </source>
</evidence>
<reference evidence="1" key="1">
    <citation type="journal article" date="2020" name="Nat. Commun.">
        <title>Large-scale genome sequencing of mycorrhizal fungi provides insights into the early evolution of symbiotic traits.</title>
        <authorList>
            <person name="Miyauchi S."/>
            <person name="Kiss E."/>
            <person name="Kuo A."/>
            <person name="Drula E."/>
            <person name="Kohler A."/>
            <person name="Sanchez-Garcia M."/>
            <person name="Morin E."/>
            <person name="Andreopoulos B."/>
            <person name="Barry K.W."/>
            <person name="Bonito G."/>
            <person name="Buee M."/>
            <person name="Carver A."/>
            <person name="Chen C."/>
            <person name="Cichocki N."/>
            <person name="Clum A."/>
            <person name="Culley D."/>
            <person name="Crous P.W."/>
            <person name="Fauchery L."/>
            <person name="Girlanda M."/>
            <person name="Hayes R.D."/>
            <person name="Keri Z."/>
            <person name="LaButti K."/>
            <person name="Lipzen A."/>
            <person name="Lombard V."/>
            <person name="Magnuson J."/>
            <person name="Maillard F."/>
            <person name="Murat C."/>
            <person name="Nolan M."/>
            <person name="Ohm R.A."/>
            <person name="Pangilinan J."/>
            <person name="Pereira M.F."/>
            <person name="Perotto S."/>
            <person name="Peter M."/>
            <person name="Pfister S."/>
            <person name="Riley R."/>
            <person name="Sitrit Y."/>
            <person name="Stielow J.B."/>
            <person name="Szollosi G."/>
            <person name="Zifcakova L."/>
            <person name="Stursova M."/>
            <person name="Spatafora J.W."/>
            <person name="Tedersoo L."/>
            <person name="Vaario L.M."/>
            <person name="Yamada A."/>
            <person name="Yan M."/>
            <person name="Wang P."/>
            <person name="Xu J."/>
            <person name="Bruns T."/>
            <person name="Baldrian P."/>
            <person name="Vilgalys R."/>
            <person name="Dunand C."/>
            <person name="Henrissat B."/>
            <person name="Grigoriev I.V."/>
            <person name="Hibbett D."/>
            <person name="Nagy L.G."/>
            <person name="Martin F.M."/>
        </authorList>
    </citation>
    <scope>NUCLEOTIDE SEQUENCE</scope>
    <source>
        <strain evidence="1">UP504</strain>
    </source>
</reference>
<keyword evidence="2" id="KW-1185">Reference proteome</keyword>
<proteinExistence type="predicted"/>
<dbReference type="OrthoDB" id="534666at2759"/>
<protein>
    <submittedName>
        <fullName evidence="1">Uncharacterized protein</fullName>
    </submittedName>
</protein>
<comment type="caution">
    <text evidence="1">The sequence shown here is derived from an EMBL/GenBank/DDBJ whole genome shotgun (WGS) entry which is preliminary data.</text>
</comment>
<dbReference type="Proteomes" id="UP000886523">
    <property type="component" value="Unassembled WGS sequence"/>
</dbReference>